<dbReference type="Proteomes" id="UP000247459">
    <property type="component" value="Unassembled WGS sequence"/>
</dbReference>
<gene>
    <name evidence="1" type="ORF">PIL02S_06285</name>
</gene>
<organism evidence="1 2">
    <name type="scientific">Paenibacillus illinoisensis</name>
    <dbReference type="NCBI Taxonomy" id="59845"/>
    <lineage>
        <taxon>Bacteria</taxon>
        <taxon>Bacillati</taxon>
        <taxon>Bacillota</taxon>
        <taxon>Bacilli</taxon>
        <taxon>Bacillales</taxon>
        <taxon>Paenibacillaceae</taxon>
        <taxon>Paenibacillus</taxon>
    </lineage>
</organism>
<dbReference type="AlphaFoldDB" id="A0A2W0CET6"/>
<reference evidence="1 2" key="1">
    <citation type="submission" date="2018-01" db="EMBL/GenBank/DDBJ databases">
        <title>Genome sequence of the PGP bacterium Paenibacillus illinoisensis E3.</title>
        <authorList>
            <person name="Rolli E."/>
            <person name="Marasco R."/>
            <person name="Bessem C."/>
            <person name="Michoud G."/>
            <person name="Gaiarsa S."/>
            <person name="Borin S."/>
            <person name="Daffonchio D."/>
        </authorList>
    </citation>
    <scope>NUCLEOTIDE SEQUENCE [LARGE SCALE GENOMIC DNA]</scope>
    <source>
        <strain evidence="1 2">E3</strain>
    </source>
</reference>
<comment type="caution">
    <text evidence="1">The sequence shown here is derived from an EMBL/GenBank/DDBJ whole genome shotgun (WGS) entry which is preliminary data.</text>
</comment>
<protein>
    <submittedName>
        <fullName evidence="1">ATPase BadF-BadG-BcrA-BcrD type</fullName>
    </submittedName>
</protein>
<dbReference type="EMBL" id="PRLG01000029">
    <property type="protein sequence ID" value="PYY26865.1"/>
    <property type="molecule type" value="Genomic_DNA"/>
</dbReference>
<accession>A0A2W0CET6</accession>
<evidence type="ECO:0000313" key="1">
    <source>
        <dbReference type="EMBL" id="PYY26865.1"/>
    </source>
</evidence>
<dbReference type="InterPro" id="IPR043129">
    <property type="entry name" value="ATPase_NBD"/>
</dbReference>
<name>A0A2W0CET6_9BACL</name>
<sequence length="257" mass="27425">MAGLDREEEFAWAEGVLAKTGILGRRSAVNDTHIAHTAAFNGRPGIVAIGGTGSLILGRTEQEIWLRNDQFGHYAPTAARFLSYDTVHSVLAGRYEPEDHSLIEQILAYWDVRSVPELAALGAAGFAEDKQAMNRKFSQMAPLVTEAATQQIPLAMRVCDSAADTAVVGVLILASCFQSKQVSYTLTGSCLTSSYMKVAVQKGLGQNNPSTGKEFDYISSELPAVGGAILDAFQLAGIQVNQSTPAALQIQLQGYGT</sequence>
<dbReference type="SUPFAM" id="SSF53067">
    <property type="entry name" value="Actin-like ATPase domain"/>
    <property type="match status" value="1"/>
</dbReference>
<evidence type="ECO:0000313" key="2">
    <source>
        <dbReference type="Proteomes" id="UP000247459"/>
    </source>
</evidence>
<dbReference type="Gene3D" id="3.30.420.40">
    <property type="match status" value="2"/>
</dbReference>
<proteinExistence type="predicted"/>